<feature type="domain" description="YodL-like" evidence="1">
    <location>
        <begin position="11"/>
        <end position="123"/>
    </location>
</feature>
<sequence length="133" mass="15348">MCRKGDTIVKITLYQIIPEPENRYLIFSDLRSIRAASGGHVPAEIYEAVFSGDLDIAVPRNAKNKMDQELAELEAVYVRFNVSHPEGFRGRSMTMSDVVEIIRSEKESRFFFCDRFVFEEIAFEKEKADFGRL</sequence>
<keyword evidence="3" id="KW-1185">Reference proteome</keyword>
<gene>
    <name evidence="2" type="ORF">A4V09_18355</name>
</gene>
<reference evidence="2" key="1">
    <citation type="submission" date="2017-04" db="EMBL/GenBank/DDBJ databases">
        <title>Complete Genome Sequences of Twelve Strains of a Stable Defined Moderately Diverse Mouse Microbiota 2 (sDMDMm2).</title>
        <authorList>
            <person name="Uchimura Y."/>
            <person name="Wyss M."/>
            <person name="Brugiroux S."/>
            <person name="Limenitakis J.P."/>
            <person name="Stecher B."/>
            <person name="McCoy K.D."/>
            <person name="Macpherson A.J."/>
        </authorList>
    </citation>
    <scope>NUCLEOTIDE SEQUENCE</scope>
    <source>
        <strain evidence="2">YL58</strain>
    </source>
</reference>
<organism evidence="2 3">
    <name type="scientific">Blautia pseudococcoides</name>
    <dbReference type="NCBI Taxonomy" id="1796616"/>
    <lineage>
        <taxon>Bacteria</taxon>
        <taxon>Bacillati</taxon>
        <taxon>Bacillota</taxon>
        <taxon>Clostridia</taxon>
        <taxon>Lachnospirales</taxon>
        <taxon>Lachnospiraceae</taxon>
        <taxon>Blautia</taxon>
    </lineage>
</organism>
<accession>A0A1C7ID59</accession>
<dbReference type="STRING" id="1796616.A4V09_18355"/>
<dbReference type="OrthoDB" id="9806961at2"/>
<evidence type="ECO:0000313" key="3">
    <source>
        <dbReference type="Proteomes" id="UP000092574"/>
    </source>
</evidence>
<proteinExistence type="predicted"/>
<dbReference type="AlphaFoldDB" id="A0A1C7ID59"/>
<dbReference type="Pfam" id="PF14191">
    <property type="entry name" value="YodL"/>
    <property type="match status" value="1"/>
</dbReference>
<evidence type="ECO:0000313" key="2">
    <source>
        <dbReference type="EMBL" id="ANU77535.2"/>
    </source>
</evidence>
<dbReference type="Proteomes" id="UP000092574">
    <property type="component" value="Chromosome"/>
</dbReference>
<dbReference type="EMBL" id="CP015405">
    <property type="protein sequence ID" value="ANU77535.2"/>
    <property type="molecule type" value="Genomic_DNA"/>
</dbReference>
<dbReference type="KEGG" id="byl:A4V09_18355"/>
<protein>
    <recommendedName>
        <fullName evidence="1">YodL-like domain-containing protein</fullName>
    </recommendedName>
</protein>
<name>A0A1C7ID59_9FIRM</name>
<evidence type="ECO:0000259" key="1">
    <source>
        <dbReference type="Pfam" id="PF14191"/>
    </source>
</evidence>
<dbReference type="InterPro" id="IPR025923">
    <property type="entry name" value="YodL-like_dom"/>
</dbReference>